<comment type="function">
    <text evidence="7">Catalyzes the ATP-dependent amidation of the two carboxylate groups at positions a and c of cobyrinate, using either L-glutamine or ammonia as the nitrogen source.</text>
</comment>
<evidence type="ECO:0000313" key="11">
    <source>
        <dbReference type="Proteomes" id="UP000515860"/>
    </source>
</evidence>
<dbReference type="HAMAP" id="MF_00027">
    <property type="entry name" value="CobB_CbiA"/>
    <property type="match status" value="1"/>
</dbReference>
<dbReference type="SUPFAM" id="SSF52540">
    <property type="entry name" value="P-loop containing nucleoside triphosphate hydrolases"/>
    <property type="match status" value="1"/>
</dbReference>
<dbReference type="Pfam" id="PF01656">
    <property type="entry name" value="CbiA"/>
    <property type="match status" value="1"/>
</dbReference>
<dbReference type="PROSITE" id="PS51274">
    <property type="entry name" value="GATASE_COBBQ"/>
    <property type="match status" value="1"/>
</dbReference>
<comment type="domain">
    <text evidence="7">Comprises of two domains. The C-terminal domain contains the binding site for glutamine and catalyzes the hydrolysis of this substrate to glutamate and ammonia. The N-terminal domain is anticipated to bind ATP and cobyrinate and catalyzes the ultimate synthesis of the diamide product. The ammonia produced via the glutaminase domain is probably translocated to the adjacent domain via a molecular tunnel, where it reacts with an activated intermediate.</text>
</comment>
<keyword evidence="4 7" id="KW-0067">ATP-binding</keyword>
<comment type="catalytic activity">
    <reaction evidence="7">
        <text>cob(II)yrinate + 2 L-glutamine + 2 ATP + 2 H2O = cob(II)yrinate a,c diamide + 2 L-glutamate + 2 ADP + 2 phosphate + 2 H(+)</text>
        <dbReference type="Rhea" id="RHEA:26289"/>
        <dbReference type="ChEBI" id="CHEBI:15377"/>
        <dbReference type="ChEBI" id="CHEBI:15378"/>
        <dbReference type="ChEBI" id="CHEBI:29985"/>
        <dbReference type="ChEBI" id="CHEBI:30616"/>
        <dbReference type="ChEBI" id="CHEBI:43474"/>
        <dbReference type="ChEBI" id="CHEBI:58359"/>
        <dbReference type="ChEBI" id="CHEBI:58537"/>
        <dbReference type="ChEBI" id="CHEBI:58894"/>
        <dbReference type="ChEBI" id="CHEBI:456216"/>
        <dbReference type="EC" id="6.3.5.11"/>
    </reaction>
</comment>
<dbReference type="KEGG" id="whj:H9Q79_03925"/>
<dbReference type="Pfam" id="PF07685">
    <property type="entry name" value="GATase_3"/>
    <property type="match status" value="1"/>
</dbReference>
<dbReference type="SUPFAM" id="SSF52317">
    <property type="entry name" value="Class I glutamine amidotransferase-like"/>
    <property type="match status" value="1"/>
</dbReference>
<comment type="pathway">
    <text evidence="7">Cofactor biosynthesis; adenosylcobalamin biosynthesis; cob(II)yrinate a,c-diamide from sirohydrochlorin (anaerobic route): step 10/10.</text>
</comment>
<evidence type="ECO:0000259" key="8">
    <source>
        <dbReference type="Pfam" id="PF01656"/>
    </source>
</evidence>
<comment type="similarity">
    <text evidence="7">Belongs to the CobB/CbiA family.</text>
</comment>
<dbReference type="Gene3D" id="3.40.50.880">
    <property type="match status" value="1"/>
</dbReference>
<dbReference type="GO" id="GO:0005524">
    <property type="term" value="F:ATP binding"/>
    <property type="evidence" value="ECO:0007669"/>
    <property type="project" value="UniProtKB-UniRule"/>
</dbReference>
<dbReference type="InterPro" id="IPR027417">
    <property type="entry name" value="P-loop_NTPase"/>
</dbReference>
<dbReference type="Gene3D" id="3.40.50.300">
    <property type="entry name" value="P-loop containing nucleotide triphosphate hydrolases"/>
    <property type="match status" value="2"/>
</dbReference>
<feature type="site" description="Increases nucleophilicity of active site Cys" evidence="7">
    <location>
        <position position="429"/>
    </location>
</feature>
<keyword evidence="5 7" id="KW-0460">Magnesium</keyword>
<evidence type="ECO:0000256" key="5">
    <source>
        <dbReference type="ARBA" id="ARBA00022842"/>
    </source>
</evidence>
<evidence type="ECO:0000256" key="2">
    <source>
        <dbReference type="ARBA" id="ARBA00022598"/>
    </source>
</evidence>
<comment type="cofactor">
    <cofactor evidence="1 7">
        <name>Mg(2+)</name>
        <dbReference type="ChEBI" id="CHEBI:18420"/>
    </cofactor>
</comment>
<evidence type="ECO:0000313" key="10">
    <source>
        <dbReference type="EMBL" id="QNM09445.1"/>
    </source>
</evidence>
<sequence length="453" mass="50134">MKLDRILITAPSSGSGKTLVTCGLLGILKKRGLKTASFKCGPDFIDPMFHTKVIGTKSRNLDTFFAGDEVTRMLLRKNGADCDIAVMEGVMGYYDGLSENSSRAGASDLAQVTDTPVLLVVNAAAASRSILPLIKGFLDFQEKPCIKGVILNRISPMLYPRMKKVIEEELKVQVVGYLPVLKDCVLESRHLGLLMPDEIASVREKLELLSGELDHTLDVDAILEIAHGARELPEEADLKLPACRIPLKIGLARDEAFCFFYEDNLAMLREMGAELVEFSPVHDRELPEGLDGLLLHGGYPELYASALSENRSMLASIRKALEKGLPCMAECGGFLYLHEVLRDMEGREWPMVGAVPGKAYYTGHLTRFGYITLSEGKVFGREVGDIRSHEFHYFESEHAGEAFLASKPSGKRSWRCIRSGSSLFAGFPHLYYYANPEVPKAFLECCVERKSDV</sequence>
<keyword evidence="6 7" id="KW-0315">Glutamine amidotransferase</keyword>
<gene>
    <name evidence="7" type="primary">cbiA</name>
    <name evidence="10" type="ORF">H9Q79_03925</name>
</gene>
<dbReference type="PANTHER" id="PTHR43873">
    <property type="entry name" value="COBYRINATE A,C-DIAMIDE SYNTHASE"/>
    <property type="match status" value="1"/>
</dbReference>
<dbReference type="UniPathway" id="UPA00148">
    <property type="reaction ID" value="UER00231"/>
</dbReference>
<feature type="domain" description="CobB/CobQ-like glutamine amidotransferase" evidence="9">
    <location>
        <begin position="248"/>
        <end position="400"/>
    </location>
</feature>
<organism evidence="10 11">
    <name type="scientific">Wansuia hejianensis</name>
    <dbReference type="NCBI Taxonomy" id="2763667"/>
    <lineage>
        <taxon>Bacteria</taxon>
        <taxon>Bacillati</taxon>
        <taxon>Bacillota</taxon>
        <taxon>Clostridia</taxon>
        <taxon>Lachnospirales</taxon>
        <taxon>Lachnospiraceae</taxon>
        <taxon>Wansuia</taxon>
    </lineage>
</organism>
<dbReference type="PANTHER" id="PTHR43873:SF1">
    <property type="entry name" value="COBYRINATE A,C-DIAMIDE SYNTHASE"/>
    <property type="match status" value="1"/>
</dbReference>
<protein>
    <recommendedName>
        <fullName evidence="7">Cobyrinate a,c-diamide synthase</fullName>
        <ecNumber evidence="7">6.3.5.11</ecNumber>
    </recommendedName>
    <alternativeName>
        <fullName evidence="7">Cobyrinic acid a,c-diamide synthetase</fullName>
    </alternativeName>
</protein>
<keyword evidence="2 7" id="KW-0436">Ligase</keyword>
<evidence type="ECO:0000259" key="9">
    <source>
        <dbReference type="Pfam" id="PF07685"/>
    </source>
</evidence>
<proteinExistence type="inferred from homology"/>
<evidence type="ECO:0000256" key="1">
    <source>
        <dbReference type="ARBA" id="ARBA00001946"/>
    </source>
</evidence>
<keyword evidence="7" id="KW-0169">Cobalamin biosynthesis</keyword>
<dbReference type="InterPro" id="IPR002586">
    <property type="entry name" value="CobQ/CobB/MinD/ParA_Nub-bd_dom"/>
</dbReference>
<evidence type="ECO:0000256" key="3">
    <source>
        <dbReference type="ARBA" id="ARBA00022741"/>
    </source>
</evidence>
<dbReference type="RefSeq" id="WP_118642638.1">
    <property type="nucleotide sequence ID" value="NZ_CP060635.1"/>
</dbReference>
<dbReference type="InterPro" id="IPR004484">
    <property type="entry name" value="CbiA/CobB_synth"/>
</dbReference>
<feature type="domain" description="CobQ/CobB/MinD/ParA nucleotide binding" evidence="8">
    <location>
        <begin position="6"/>
        <end position="181"/>
    </location>
</feature>
<accession>A0A7G9GF63</accession>
<reference evidence="10 11" key="1">
    <citation type="submission" date="2020-08" db="EMBL/GenBank/DDBJ databases">
        <authorList>
            <person name="Liu C."/>
            <person name="Sun Q."/>
        </authorList>
    </citation>
    <scope>NUCLEOTIDE SEQUENCE [LARGE SCALE GENOMIC DNA]</scope>
    <source>
        <strain evidence="10 11">NSJ-29</strain>
    </source>
</reference>
<dbReference type="EC" id="6.3.5.11" evidence="7"/>
<comment type="miscellaneous">
    <text evidence="7">The a and c carboxylates of cobyrinate are activated for nucleophilic attack via formation of a phosphorylated intermediate by ATP. CbiA catalyzes first the amidation of the c-carboxylate, and then that of the a-carboxylate.</text>
</comment>
<dbReference type="NCBIfam" id="TIGR00379">
    <property type="entry name" value="cobB"/>
    <property type="match status" value="1"/>
</dbReference>
<dbReference type="EMBL" id="CP060635">
    <property type="protein sequence ID" value="QNM09445.1"/>
    <property type="molecule type" value="Genomic_DNA"/>
</dbReference>
<name>A0A7G9GF63_9FIRM</name>
<dbReference type="InterPro" id="IPR011698">
    <property type="entry name" value="GATase_3"/>
</dbReference>
<evidence type="ECO:0000256" key="6">
    <source>
        <dbReference type="ARBA" id="ARBA00022962"/>
    </source>
</evidence>
<dbReference type="Proteomes" id="UP000515860">
    <property type="component" value="Chromosome"/>
</dbReference>
<dbReference type="InterPro" id="IPR029062">
    <property type="entry name" value="Class_I_gatase-like"/>
</dbReference>
<keyword evidence="11" id="KW-1185">Reference proteome</keyword>
<dbReference type="GO" id="GO:0042242">
    <property type="term" value="F:cobyrinic acid a,c-diamide synthase activity"/>
    <property type="evidence" value="ECO:0007669"/>
    <property type="project" value="UniProtKB-UniRule"/>
</dbReference>
<feature type="active site" description="Nucleophile" evidence="7">
    <location>
        <position position="331"/>
    </location>
</feature>
<dbReference type="AlphaFoldDB" id="A0A7G9GF63"/>
<dbReference type="GO" id="GO:0009236">
    <property type="term" value="P:cobalamin biosynthetic process"/>
    <property type="evidence" value="ECO:0007669"/>
    <property type="project" value="UniProtKB-UniRule"/>
</dbReference>
<evidence type="ECO:0000256" key="7">
    <source>
        <dbReference type="HAMAP-Rule" id="MF_00027"/>
    </source>
</evidence>
<evidence type="ECO:0000256" key="4">
    <source>
        <dbReference type="ARBA" id="ARBA00022840"/>
    </source>
</evidence>
<dbReference type="NCBIfam" id="NF002204">
    <property type="entry name" value="PRK01077.1"/>
    <property type="match status" value="1"/>
</dbReference>
<keyword evidence="3 7" id="KW-0547">Nucleotide-binding</keyword>